<dbReference type="PANTHER" id="PTHR43280">
    <property type="entry name" value="ARAC-FAMILY TRANSCRIPTIONAL REGULATOR"/>
    <property type="match status" value="1"/>
</dbReference>
<keyword evidence="2" id="KW-0238">DNA-binding</keyword>
<dbReference type="EMBL" id="CACRUM010000070">
    <property type="protein sequence ID" value="VYU43092.1"/>
    <property type="molecule type" value="Genomic_DNA"/>
</dbReference>
<dbReference type="InterPro" id="IPR020449">
    <property type="entry name" value="Tscrpt_reg_AraC-type_HTH"/>
</dbReference>
<dbReference type="GO" id="GO:0003700">
    <property type="term" value="F:DNA-binding transcription factor activity"/>
    <property type="evidence" value="ECO:0007669"/>
    <property type="project" value="InterPro"/>
</dbReference>
<evidence type="ECO:0000256" key="2">
    <source>
        <dbReference type="ARBA" id="ARBA00023125"/>
    </source>
</evidence>
<organism evidence="5">
    <name type="scientific">Roseburia intestinalis</name>
    <dbReference type="NCBI Taxonomy" id="166486"/>
    <lineage>
        <taxon>Bacteria</taxon>
        <taxon>Bacillati</taxon>
        <taxon>Bacillota</taxon>
        <taxon>Clostridia</taxon>
        <taxon>Lachnospirales</taxon>
        <taxon>Lachnospiraceae</taxon>
        <taxon>Roseburia</taxon>
    </lineage>
</organism>
<sequence>MYTNNAYLNHSTIDRKDKSKPLVVTMCGTYKLYTRPKLPTWRPRGRLDFQLIYIAAGKAHFHFGRNSEEETIVHAGHMVLYRPKEPQKYEYYADDQTEVYWVHFTGSDVTNILRSYGLTDDKKVFYCGSGPSYQNLFRAMINELQMCKDSYQEMLEMYLRQIFIKLQRYFNNSIRIDNSRTAETIDMAIAYFNEHYSESISIEEYAEKNHVSTSWFIRNFKLYVGSTPMQFILQKRICNAEALLLNTEYNINEIAQIVGYDNALYFSRMFKKIKGISPSEYRKNK</sequence>
<protein>
    <submittedName>
        <fullName evidence="5">Arabinose operon regulatory protein</fullName>
    </submittedName>
</protein>
<keyword evidence="3" id="KW-0804">Transcription</keyword>
<keyword evidence="1" id="KW-0805">Transcription regulation</keyword>
<dbReference type="InterPro" id="IPR009057">
    <property type="entry name" value="Homeodomain-like_sf"/>
</dbReference>
<evidence type="ECO:0000256" key="1">
    <source>
        <dbReference type="ARBA" id="ARBA00023015"/>
    </source>
</evidence>
<evidence type="ECO:0000313" key="5">
    <source>
        <dbReference type="EMBL" id="VYU43092.1"/>
    </source>
</evidence>
<dbReference type="RefSeq" id="WP_422046753.1">
    <property type="nucleotide sequence ID" value="NZ_CACRUM010000070.1"/>
</dbReference>
<name>A0A6N3EQ06_9FIRM</name>
<dbReference type="InterPro" id="IPR003313">
    <property type="entry name" value="AraC-bd"/>
</dbReference>
<reference evidence="5" key="1">
    <citation type="submission" date="2019-11" db="EMBL/GenBank/DDBJ databases">
        <authorList>
            <person name="Feng L."/>
        </authorList>
    </citation>
    <scope>NUCLEOTIDE SEQUENCE</scope>
    <source>
        <strain evidence="5">RintestinalisLFYP67</strain>
    </source>
</reference>
<dbReference type="PRINTS" id="PR00032">
    <property type="entry name" value="HTHARAC"/>
</dbReference>
<dbReference type="InterPro" id="IPR018060">
    <property type="entry name" value="HTH_AraC"/>
</dbReference>
<evidence type="ECO:0000256" key="3">
    <source>
        <dbReference type="ARBA" id="ARBA00023163"/>
    </source>
</evidence>
<dbReference type="Pfam" id="PF12833">
    <property type="entry name" value="HTH_18"/>
    <property type="match status" value="1"/>
</dbReference>
<dbReference type="PANTHER" id="PTHR43280:SF30">
    <property type="entry name" value="MMSAB OPERON REGULATORY PROTEIN"/>
    <property type="match status" value="1"/>
</dbReference>
<dbReference type="AlphaFoldDB" id="A0A6N3EQ06"/>
<dbReference type="Gene3D" id="1.10.10.60">
    <property type="entry name" value="Homeodomain-like"/>
    <property type="match status" value="2"/>
</dbReference>
<evidence type="ECO:0000259" key="4">
    <source>
        <dbReference type="PROSITE" id="PS01124"/>
    </source>
</evidence>
<dbReference type="InterPro" id="IPR018062">
    <property type="entry name" value="HTH_AraC-typ_CS"/>
</dbReference>
<dbReference type="Gene3D" id="2.60.120.280">
    <property type="entry name" value="Regulatory protein AraC"/>
    <property type="match status" value="1"/>
</dbReference>
<accession>A0A6N3EQ06</accession>
<dbReference type="PROSITE" id="PS01124">
    <property type="entry name" value="HTH_ARAC_FAMILY_2"/>
    <property type="match status" value="1"/>
</dbReference>
<dbReference type="SUPFAM" id="SSF51215">
    <property type="entry name" value="Regulatory protein AraC"/>
    <property type="match status" value="1"/>
</dbReference>
<feature type="domain" description="HTH araC/xylS-type" evidence="4">
    <location>
        <begin position="186"/>
        <end position="284"/>
    </location>
</feature>
<dbReference type="Pfam" id="PF02311">
    <property type="entry name" value="AraC_binding"/>
    <property type="match status" value="1"/>
</dbReference>
<proteinExistence type="predicted"/>
<dbReference type="GO" id="GO:0043565">
    <property type="term" value="F:sequence-specific DNA binding"/>
    <property type="evidence" value="ECO:0007669"/>
    <property type="project" value="InterPro"/>
</dbReference>
<gene>
    <name evidence="5" type="primary">araC_3</name>
    <name evidence="5" type="ORF">RILFYP67_01863</name>
</gene>
<dbReference type="InterPro" id="IPR037923">
    <property type="entry name" value="HTH-like"/>
</dbReference>
<dbReference type="SUPFAM" id="SSF46689">
    <property type="entry name" value="Homeodomain-like"/>
    <property type="match status" value="2"/>
</dbReference>
<dbReference type="SMART" id="SM00342">
    <property type="entry name" value="HTH_ARAC"/>
    <property type="match status" value="1"/>
</dbReference>
<dbReference type="PROSITE" id="PS00041">
    <property type="entry name" value="HTH_ARAC_FAMILY_1"/>
    <property type="match status" value="1"/>
</dbReference>